<feature type="signal peptide" evidence="1">
    <location>
        <begin position="1"/>
        <end position="22"/>
    </location>
</feature>
<accession>A0A2M4CDV5</accession>
<organism evidence="2">
    <name type="scientific">Anopheles marajoara</name>
    <dbReference type="NCBI Taxonomy" id="58244"/>
    <lineage>
        <taxon>Eukaryota</taxon>
        <taxon>Metazoa</taxon>
        <taxon>Ecdysozoa</taxon>
        <taxon>Arthropoda</taxon>
        <taxon>Hexapoda</taxon>
        <taxon>Insecta</taxon>
        <taxon>Pterygota</taxon>
        <taxon>Neoptera</taxon>
        <taxon>Endopterygota</taxon>
        <taxon>Diptera</taxon>
        <taxon>Nematocera</taxon>
        <taxon>Culicoidea</taxon>
        <taxon>Culicidae</taxon>
        <taxon>Anophelinae</taxon>
        <taxon>Anopheles</taxon>
    </lineage>
</organism>
<keyword evidence="1" id="KW-0732">Signal</keyword>
<reference evidence="2" key="1">
    <citation type="submission" date="2018-01" db="EMBL/GenBank/DDBJ databases">
        <title>An insight into the sialome of Amazonian anophelines.</title>
        <authorList>
            <person name="Ribeiro J.M."/>
            <person name="Scarpassa V."/>
            <person name="Calvo E."/>
        </authorList>
    </citation>
    <scope>NUCLEOTIDE SEQUENCE</scope>
    <source>
        <tissue evidence="2">Salivary glands</tissue>
    </source>
</reference>
<dbReference type="EMBL" id="GGFJ01014386">
    <property type="protein sequence ID" value="MBW63527.1"/>
    <property type="molecule type" value="Transcribed_RNA"/>
</dbReference>
<evidence type="ECO:0000256" key="1">
    <source>
        <dbReference type="SAM" id="SignalP"/>
    </source>
</evidence>
<dbReference type="AlphaFoldDB" id="A0A2M4CDV5"/>
<evidence type="ECO:0000313" key="2">
    <source>
        <dbReference type="EMBL" id="MBW63527.1"/>
    </source>
</evidence>
<proteinExistence type="predicted"/>
<name>A0A2M4CDV5_9DIPT</name>
<feature type="chain" id="PRO_5014805114" evidence="1">
    <location>
        <begin position="23"/>
        <end position="71"/>
    </location>
</feature>
<protein>
    <submittedName>
        <fullName evidence="2">Putative secreted protein</fullName>
    </submittedName>
</protein>
<sequence length="71" mass="8034">MGVGWLKLLLLLLLLSCRCISADQELNLDGSSGAFPHEPREQLRKIVTKAPRLEYHKLHPTGLVEEEEVEL</sequence>